<dbReference type="EMBL" id="FUWH01000005">
    <property type="protein sequence ID" value="SJZ86679.1"/>
    <property type="molecule type" value="Genomic_DNA"/>
</dbReference>
<evidence type="ECO:0000259" key="4">
    <source>
        <dbReference type="PROSITE" id="PS51118"/>
    </source>
</evidence>
<reference evidence="5 6" key="1">
    <citation type="submission" date="2017-02" db="EMBL/GenBank/DDBJ databases">
        <authorList>
            <person name="Peterson S.W."/>
        </authorList>
    </citation>
    <scope>NUCLEOTIDE SEQUENCE [LARGE SCALE GENOMIC DNA]</scope>
    <source>
        <strain evidence="5 6">DSM 22335</strain>
    </source>
</reference>
<sequence>MNQKIEKKPFPESCRVHLQAIDDTMDILNGKWKIRILGVLSFGTRRFMELQREVEGIGSKMLSKELKELEINELVKRTVYDTKPVTVEYEITEYGKTLHVIIGEIAKWGAQHRKRILRSGTVRKPVAA</sequence>
<evidence type="ECO:0000256" key="3">
    <source>
        <dbReference type="ARBA" id="ARBA00023163"/>
    </source>
</evidence>
<gene>
    <name evidence="5" type="ORF">SAMN04488132_105159</name>
</gene>
<organism evidence="5 6">
    <name type="scientific">Sediminibacterium ginsengisoli</name>
    <dbReference type="NCBI Taxonomy" id="413434"/>
    <lineage>
        <taxon>Bacteria</taxon>
        <taxon>Pseudomonadati</taxon>
        <taxon>Bacteroidota</taxon>
        <taxon>Chitinophagia</taxon>
        <taxon>Chitinophagales</taxon>
        <taxon>Chitinophagaceae</taxon>
        <taxon>Sediminibacterium</taxon>
    </lineage>
</organism>
<proteinExistence type="predicted"/>
<dbReference type="RefSeq" id="WP_176112973.1">
    <property type="nucleotide sequence ID" value="NZ_FUWH01000005.1"/>
</dbReference>
<name>A0A1T4P5G1_9BACT</name>
<dbReference type="InterPro" id="IPR002577">
    <property type="entry name" value="HTH_HxlR"/>
</dbReference>
<dbReference type="Gene3D" id="1.10.10.10">
    <property type="entry name" value="Winged helix-like DNA-binding domain superfamily/Winged helix DNA-binding domain"/>
    <property type="match status" value="1"/>
</dbReference>
<dbReference type="GO" id="GO:0003677">
    <property type="term" value="F:DNA binding"/>
    <property type="evidence" value="ECO:0007669"/>
    <property type="project" value="UniProtKB-KW"/>
</dbReference>
<dbReference type="InterPro" id="IPR036388">
    <property type="entry name" value="WH-like_DNA-bd_sf"/>
</dbReference>
<dbReference type="Proteomes" id="UP000190888">
    <property type="component" value="Unassembled WGS sequence"/>
</dbReference>
<keyword evidence="2 5" id="KW-0238">DNA-binding</keyword>
<dbReference type="SUPFAM" id="SSF46785">
    <property type="entry name" value="Winged helix' DNA-binding domain"/>
    <property type="match status" value="1"/>
</dbReference>
<dbReference type="PROSITE" id="PS51118">
    <property type="entry name" value="HTH_HXLR"/>
    <property type="match status" value="1"/>
</dbReference>
<dbReference type="PANTHER" id="PTHR33204">
    <property type="entry name" value="TRANSCRIPTIONAL REGULATOR, MARR FAMILY"/>
    <property type="match status" value="1"/>
</dbReference>
<evidence type="ECO:0000256" key="2">
    <source>
        <dbReference type="ARBA" id="ARBA00023125"/>
    </source>
</evidence>
<keyword evidence="1" id="KW-0805">Transcription regulation</keyword>
<keyword evidence="3" id="KW-0804">Transcription</keyword>
<dbReference type="AlphaFoldDB" id="A0A1T4P5G1"/>
<accession>A0A1T4P5G1</accession>
<evidence type="ECO:0000313" key="6">
    <source>
        <dbReference type="Proteomes" id="UP000190888"/>
    </source>
</evidence>
<dbReference type="Pfam" id="PF01638">
    <property type="entry name" value="HxlR"/>
    <property type="match status" value="1"/>
</dbReference>
<feature type="domain" description="HTH hxlR-type" evidence="4">
    <location>
        <begin position="14"/>
        <end position="117"/>
    </location>
</feature>
<keyword evidence="6" id="KW-1185">Reference proteome</keyword>
<evidence type="ECO:0000313" key="5">
    <source>
        <dbReference type="EMBL" id="SJZ86679.1"/>
    </source>
</evidence>
<dbReference type="InterPro" id="IPR036390">
    <property type="entry name" value="WH_DNA-bd_sf"/>
</dbReference>
<protein>
    <submittedName>
        <fullName evidence="5">DNA-binding transcriptional regulator, HxlR family</fullName>
    </submittedName>
</protein>
<evidence type="ECO:0000256" key="1">
    <source>
        <dbReference type="ARBA" id="ARBA00023015"/>
    </source>
</evidence>